<evidence type="ECO:0000256" key="3">
    <source>
        <dbReference type="ARBA" id="ARBA00023157"/>
    </source>
</evidence>
<reference evidence="6" key="1">
    <citation type="submission" date="2021-01" db="EMBL/GenBank/DDBJ databases">
        <authorList>
            <consortium name="Genoscope - CEA"/>
            <person name="William W."/>
        </authorList>
    </citation>
    <scope>NUCLEOTIDE SEQUENCE</scope>
</reference>
<evidence type="ECO:0000256" key="2">
    <source>
        <dbReference type="ARBA" id="ARBA00022737"/>
    </source>
</evidence>
<name>A0A8S1RAF1_9CILI</name>
<dbReference type="Pfam" id="PF13948">
    <property type="entry name" value="DUF4215"/>
    <property type="match status" value="1"/>
</dbReference>
<evidence type="ECO:0008006" key="8">
    <source>
        <dbReference type="Google" id="ProtNLM"/>
    </source>
</evidence>
<dbReference type="PANTHER" id="PTHR38934">
    <property type="entry name" value="HYPHALLY REGULATED CELL WALL PROTEIN 1"/>
    <property type="match status" value="1"/>
</dbReference>
<sequence>MLRQLLILLSYSLLVMQLIDHYICGDQIITGLEECDGNTIQYDGFFNCKYQCQPSCTAQSVQKDNVLNVQLVCDIQIQQLDLILVGSEQREDGNFSHTDSCKDFRYFRRAGCSSFLSTTNKCLKCQSGLVPFSYYCSNISGYGKVAKDTSGYFSELCDDGNTIYDDGAIPFVNFNVMRLDIILMIKNYGNRFVEIPVGYLCDTRVIFILPFKGCRNLLKIFIIHFLNINKLTIVQLVMNIIVQVVKVVITQMRIFLAFHIVVIEYLHMMNSVKYIKLYVQNSKIM</sequence>
<proteinExistence type="predicted"/>
<dbReference type="EMBL" id="CAJJDN010000158">
    <property type="protein sequence ID" value="CAD8125376.1"/>
    <property type="molecule type" value="Genomic_DNA"/>
</dbReference>
<evidence type="ECO:0000313" key="6">
    <source>
        <dbReference type="EMBL" id="CAD8125376.1"/>
    </source>
</evidence>
<evidence type="ECO:0000256" key="4">
    <source>
        <dbReference type="SAM" id="Phobius"/>
    </source>
</evidence>
<keyword evidence="2" id="KW-0677">Repeat</keyword>
<comment type="caution">
    <text evidence="6">The sequence shown here is derived from an EMBL/GenBank/DDBJ whole genome shotgun (WGS) entry which is preliminary data.</text>
</comment>
<dbReference type="Proteomes" id="UP000692954">
    <property type="component" value="Unassembled WGS sequence"/>
</dbReference>
<keyword evidence="1 5" id="KW-0732">Signal</keyword>
<feature type="chain" id="PRO_5035774897" description="Transmembrane protein" evidence="5">
    <location>
        <begin position="18"/>
        <end position="285"/>
    </location>
</feature>
<feature type="transmembrane region" description="Helical" evidence="4">
    <location>
        <begin position="240"/>
        <end position="266"/>
    </location>
</feature>
<dbReference type="PANTHER" id="PTHR38934:SF6">
    <property type="entry name" value="CHROMOSOME UNDETERMINED SCAFFOLD_176, WHOLE GENOME SHOTGUN SEQUENCE"/>
    <property type="match status" value="1"/>
</dbReference>
<evidence type="ECO:0000256" key="5">
    <source>
        <dbReference type="SAM" id="SignalP"/>
    </source>
</evidence>
<evidence type="ECO:0000313" key="7">
    <source>
        <dbReference type="Proteomes" id="UP000692954"/>
    </source>
</evidence>
<keyword evidence="4" id="KW-1133">Transmembrane helix</keyword>
<dbReference type="AlphaFoldDB" id="A0A8S1RAF1"/>
<organism evidence="6 7">
    <name type="scientific">Paramecium sonneborni</name>
    <dbReference type="NCBI Taxonomy" id="65129"/>
    <lineage>
        <taxon>Eukaryota</taxon>
        <taxon>Sar</taxon>
        <taxon>Alveolata</taxon>
        <taxon>Ciliophora</taxon>
        <taxon>Intramacronucleata</taxon>
        <taxon>Oligohymenophorea</taxon>
        <taxon>Peniculida</taxon>
        <taxon>Parameciidae</taxon>
        <taxon>Paramecium</taxon>
    </lineage>
</organism>
<protein>
    <recommendedName>
        <fullName evidence="8">Transmembrane protein</fullName>
    </recommendedName>
</protein>
<dbReference type="InterPro" id="IPR011936">
    <property type="entry name" value="Myxo_disulph_rpt"/>
</dbReference>
<keyword evidence="7" id="KW-1185">Reference proteome</keyword>
<keyword evidence="3" id="KW-1015">Disulfide bond</keyword>
<evidence type="ECO:0000256" key="1">
    <source>
        <dbReference type="ARBA" id="ARBA00022729"/>
    </source>
</evidence>
<gene>
    <name evidence="6" type="ORF">PSON_ATCC_30995.1.T1580098</name>
</gene>
<keyword evidence="4" id="KW-0472">Membrane</keyword>
<keyword evidence="4" id="KW-0812">Transmembrane</keyword>
<feature type="signal peptide" evidence="5">
    <location>
        <begin position="1"/>
        <end position="17"/>
    </location>
</feature>
<accession>A0A8S1RAF1</accession>